<sequence length="623" mass="67385">MTRAAYADTRINGFKHLSGCRREKRFRVASPASRLLQGLTAGAAQGAGPVTSAAAFMPYTAPFPTQPLRSPATFPRELRIAIPPDVPAASQLARDLCETLNIPRAQRHAVPDDVRVTQEAVLIFQCFWKYVDEMLKETAGASKATGVTSPSRAPKPPWEAATRAHLQNTAMLLARRGMRCDQVARRFQALLADIRSDRAWLCLTRGIGRDAAPFAVGSVFASIIATIIGPHVGSVLAGRLAMHVISGLVIMLTNTAGAALFETTWPSLREKLSQTTPAPGLEPLNSSLHSQLREFVVSCAAYAGCYGLIRNPLRLLIESRIPGIMAGPWKDIVHASMELALAMVGVPLRASLDHFRVPENDAAMELLLQADLADLLTDPAEDDTQTASFCTAFSERFSKGFCSKTTGLLGTLLTFAFAGIEWRDDVAARANTFNGERTLLNQLDFSYLYAAIGGLLQVALGEARSNDIKTAYLRRAPDQRRHATDVEWGEIPPATDTREPSKISTGSLDSGIQCFQCELQSAARRDGNWPPQGSRQRSSLSSNSVFESPSVTPSITPSITPVDTPPDTPPDGRWTSAPPLPAPSTFARIRRPSVVMAQRVQPALETIVAMPDSLGNGRTPRPC</sequence>
<accession>A0A5E4WUP7</accession>
<feature type="transmembrane region" description="Helical" evidence="2">
    <location>
        <begin position="211"/>
        <end position="228"/>
    </location>
</feature>
<feature type="compositionally biased region" description="Low complexity" evidence="1">
    <location>
        <begin position="534"/>
        <end position="562"/>
    </location>
</feature>
<reference evidence="3 4" key="1">
    <citation type="submission" date="2019-08" db="EMBL/GenBank/DDBJ databases">
        <authorList>
            <person name="Peeters C."/>
        </authorList>
    </citation>
    <scope>NUCLEOTIDE SEQUENCE [LARGE SCALE GENOMIC DNA]</scope>
    <source>
        <strain evidence="3 4">LMG 31115</strain>
    </source>
</reference>
<evidence type="ECO:0000256" key="2">
    <source>
        <dbReference type="SAM" id="Phobius"/>
    </source>
</evidence>
<keyword evidence="2" id="KW-0812">Transmembrane</keyword>
<organism evidence="3 4">
    <name type="scientific">Pandoraea iniqua</name>
    <dbReference type="NCBI Taxonomy" id="2508288"/>
    <lineage>
        <taxon>Bacteria</taxon>
        <taxon>Pseudomonadati</taxon>
        <taxon>Pseudomonadota</taxon>
        <taxon>Betaproteobacteria</taxon>
        <taxon>Burkholderiales</taxon>
        <taxon>Burkholderiaceae</taxon>
        <taxon>Pandoraea</taxon>
    </lineage>
</organism>
<feature type="region of interest" description="Disordered" evidence="1">
    <location>
        <begin position="479"/>
        <end position="507"/>
    </location>
</feature>
<keyword evidence="2" id="KW-1133">Transmembrane helix</keyword>
<dbReference type="Proteomes" id="UP000333828">
    <property type="component" value="Unassembled WGS sequence"/>
</dbReference>
<evidence type="ECO:0000313" key="3">
    <source>
        <dbReference type="EMBL" id="VVE28492.1"/>
    </source>
</evidence>
<dbReference type="AlphaFoldDB" id="A0A5E4WUP7"/>
<dbReference type="RefSeq" id="WP_150685140.1">
    <property type="nucleotide sequence ID" value="NZ_CABPSI010000004.1"/>
</dbReference>
<name>A0A5E4WUP7_9BURK</name>
<proteinExistence type="predicted"/>
<evidence type="ECO:0000313" key="4">
    <source>
        <dbReference type="Proteomes" id="UP000333828"/>
    </source>
</evidence>
<gene>
    <name evidence="3" type="ORF">PIN31115_03501</name>
</gene>
<keyword evidence="4" id="KW-1185">Reference proteome</keyword>
<feature type="region of interest" description="Disordered" evidence="1">
    <location>
        <begin position="524"/>
        <end position="592"/>
    </location>
</feature>
<protein>
    <submittedName>
        <fullName evidence="3">Uncharacterized protein</fullName>
    </submittedName>
</protein>
<dbReference type="EMBL" id="CABPSI010000004">
    <property type="protein sequence ID" value="VVE28492.1"/>
    <property type="molecule type" value="Genomic_DNA"/>
</dbReference>
<keyword evidence="2" id="KW-0472">Membrane</keyword>
<evidence type="ECO:0000256" key="1">
    <source>
        <dbReference type="SAM" id="MobiDB-lite"/>
    </source>
</evidence>